<dbReference type="EMBL" id="VMNK01000019">
    <property type="protein sequence ID" value="TVO51640.1"/>
    <property type="molecule type" value="Genomic_DNA"/>
</dbReference>
<dbReference type="SMART" id="SM00471">
    <property type="entry name" value="HDc"/>
    <property type="match status" value="1"/>
</dbReference>
<dbReference type="PROSITE" id="PS50110">
    <property type="entry name" value="RESPONSE_REGULATORY"/>
    <property type="match status" value="1"/>
</dbReference>
<dbReference type="InterPro" id="IPR003607">
    <property type="entry name" value="HD/PDEase_dom"/>
</dbReference>
<feature type="domain" description="HD-GYP" evidence="3">
    <location>
        <begin position="152"/>
        <end position="363"/>
    </location>
</feature>
<dbReference type="AlphaFoldDB" id="A0A557QFF5"/>
<gene>
    <name evidence="4" type="ORF">FHP91_19460</name>
</gene>
<evidence type="ECO:0000256" key="1">
    <source>
        <dbReference type="PROSITE-ProRule" id="PRU00169"/>
    </source>
</evidence>
<dbReference type="InterPro" id="IPR011006">
    <property type="entry name" value="CheY-like_superfamily"/>
</dbReference>
<dbReference type="Gene3D" id="3.40.50.2300">
    <property type="match status" value="1"/>
</dbReference>
<dbReference type="GO" id="GO:0000160">
    <property type="term" value="P:phosphorelay signal transduction system"/>
    <property type="evidence" value="ECO:0007669"/>
    <property type="project" value="InterPro"/>
</dbReference>
<dbReference type="OrthoDB" id="9763857at2"/>
<dbReference type="SUPFAM" id="SSF52172">
    <property type="entry name" value="CheY-like"/>
    <property type="match status" value="1"/>
</dbReference>
<keyword evidence="1" id="KW-0597">Phosphoprotein</keyword>
<organism evidence="4 5">
    <name type="scientific">Denitromonas halophila</name>
    <dbReference type="NCBI Taxonomy" id="1629404"/>
    <lineage>
        <taxon>Bacteria</taxon>
        <taxon>Pseudomonadati</taxon>
        <taxon>Pseudomonadota</taxon>
        <taxon>Betaproteobacteria</taxon>
        <taxon>Rhodocyclales</taxon>
        <taxon>Zoogloeaceae</taxon>
        <taxon>Denitromonas</taxon>
    </lineage>
</organism>
<evidence type="ECO:0000313" key="4">
    <source>
        <dbReference type="EMBL" id="TVO51640.1"/>
    </source>
</evidence>
<dbReference type="PANTHER" id="PTHR45228:SF5">
    <property type="entry name" value="CYCLIC DI-GMP PHOSPHODIESTERASE VC_1348-RELATED"/>
    <property type="match status" value="1"/>
</dbReference>
<evidence type="ECO:0000259" key="2">
    <source>
        <dbReference type="PROSITE" id="PS50110"/>
    </source>
</evidence>
<dbReference type="InterPro" id="IPR001789">
    <property type="entry name" value="Sig_transdc_resp-reg_receiver"/>
</dbReference>
<keyword evidence="5" id="KW-1185">Reference proteome</keyword>
<dbReference type="SMART" id="SM00448">
    <property type="entry name" value="REC"/>
    <property type="match status" value="1"/>
</dbReference>
<feature type="modified residue" description="4-aspartylphosphate" evidence="1">
    <location>
        <position position="58"/>
    </location>
</feature>
<dbReference type="Proteomes" id="UP000319502">
    <property type="component" value="Unassembled WGS sequence"/>
</dbReference>
<dbReference type="CDD" id="cd00077">
    <property type="entry name" value="HDc"/>
    <property type="match status" value="1"/>
</dbReference>
<evidence type="ECO:0000313" key="5">
    <source>
        <dbReference type="Proteomes" id="UP000319502"/>
    </source>
</evidence>
<dbReference type="RefSeq" id="WP_144311160.1">
    <property type="nucleotide sequence ID" value="NZ_VMNK01000019.1"/>
</dbReference>
<protein>
    <submittedName>
        <fullName evidence="4">Two-component system response regulator</fullName>
    </submittedName>
</protein>
<reference evidence="4 5" key="1">
    <citation type="submission" date="2019-07" db="EMBL/GenBank/DDBJ databases">
        <title>The pathways for chlorine oxyanion respiration interact through the shared metabolite chlorate.</title>
        <authorList>
            <person name="Barnum T.P."/>
            <person name="Cheng Y."/>
            <person name="Hill K.A."/>
            <person name="Lucas L.N."/>
            <person name="Carlson H.K."/>
            <person name="Coates J.D."/>
        </authorList>
    </citation>
    <scope>NUCLEOTIDE SEQUENCE [LARGE SCALE GENOMIC DNA]</scope>
    <source>
        <strain evidence="4 5">SFB-3</strain>
    </source>
</reference>
<feature type="domain" description="Response regulatory" evidence="2">
    <location>
        <begin position="9"/>
        <end position="125"/>
    </location>
</feature>
<accession>A0A557QFF5</accession>
<sequence>MSPINTSARILIVDDTPENLAVLGDVLQPDYTVQATTSGERALIIAATQPAPDLILLDIMMPGMDGYAVLGRLRQNPATREIPVVFLTALTDTQDEEHGLALGAVDYIAKPIRPALVLARVRTQLEAKRARDVLRDHNTFLESEITRRMADNEHIQAVSIRALAHLAEIRDTDTGNHLLRTQAYVHRLATCLSTHPRFTATLTPQYIDLLARSAPLHDIGKVGIPDHILLKPGKLDGAEWEVMKTHSALGAAAIEQAEQDVREALPFLSLAKEIARSHHEHWDGSGYPDGLTGEAIPVSARLMALADVFDALVHARSYKPAMPTDGARDIILAGRGSHFDPAVVDAFEANYTTFVDIAERYNDAQ</sequence>
<dbReference type="PROSITE" id="PS51832">
    <property type="entry name" value="HD_GYP"/>
    <property type="match status" value="1"/>
</dbReference>
<dbReference type="Pfam" id="PF13487">
    <property type="entry name" value="HD_5"/>
    <property type="match status" value="1"/>
</dbReference>
<dbReference type="InterPro" id="IPR037522">
    <property type="entry name" value="HD_GYP_dom"/>
</dbReference>
<dbReference type="Gene3D" id="1.10.3210.10">
    <property type="entry name" value="Hypothetical protein af1432"/>
    <property type="match status" value="1"/>
</dbReference>
<dbReference type="PANTHER" id="PTHR45228">
    <property type="entry name" value="CYCLIC DI-GMP PHOSPHODIESTERASE TM_0186-RELATED"/>
    <property type="match status" value="1"/>
</dbReference>
<dbReference type="GO" id="GO:0008081">
    <property type="term" value="F:phosphoric diester hydrolase activity"/>
    <property type="evidence" value="ECO:0007669"/>
    <property type="project" value="UniProtKB-ARBA"/>
</dbReference>
<evidence type="ECO:0000259" key="3">
    <source>
        <dbReference type="PROSITE" id="PS51832"/>
    </source>
</evidence>
<dbReference type="InterPro" id="IPR052020">
    <property type="entry name" value="Cyclic_di-GMP/3'3'-cGAMP_PDE"/>
</dbReference>
<name>A0A557QFF5_9RHOO</name>
<proteinExistence type="predicted"/>
<dbReference type="Pfam" id="PF00072">
    <property type="entry name" value="Response_reg"/>
    <property type="match status" value="1"/>
</dbReference>
<comment type="caution">
    <text evidence="4">The sequence shown here is derived from an EMBL/GenBank/DDBJ whole genome shotgun (WGS) entry which is preliminary data.</text>
</comment>
<dbReference type="SUPFAM" id="SSF109604">
    <property type="entry name" value="HD-domain/PDEase-like"/>
    <property type="match status" value="1"/>
</dbReference>